<proteinExistence type="predicted"/>
<gene>
    <name evidence="1" type="ORF">AVEN_62696_1</name>
</gene>
<dbReference type="AlphaFoldDB" id="A0A4Y2FLR1"/>
<name>A0A4Y2FLR1_ARAVE</name>
<accession>A0A4Y2FLR1</accession>
<evidence type="ECO:0000313" key="2">
    <source>
        <dbReference type="Proteomes" id="UP000499080"/>
    </source>
</evidence>
<organism evidence="1 2">
    <name type="scientific">Araneus ventricosus</name>
    <name type="common">Orbweaver spider</name>
    <name type="synonym">Epeira ventricosa</name>
    <dbReference type="NCBI Taxonomy" id="182803"/>
    <lineage>
        <taxon>Eukaryota</taxon>
        <taxon>Metazoa</taxon>
        <taxon>Ecdysozoa</taxon>
        <taxon>Arthropoda</taxon>
        <taxon>Chelicerata</taxon>
        <taxon>Arachnida</taxon>
        <taxon>Araneae</taxon>
        <taxon>Araneomorphae</taxon>
        <taxon>Entelegynae</taxon>
        <taxon>Araneoidea</taxon>
        <taxon>Araneidae</taxon>
        <taxon>Araneus</taxon>
    </lineage>
</organism>
<keyword evidence="2" id="KW-1185">Reference proteome</keyword>
<dbReference type="Proteomes" id="UP000499080">
    <property type="component" value="Unassembled WGS sequence"/>
</dbReference>
<reference evidence="1 2" key="1">
    <citation type="journal article" date="2019" name="Sci. Rep.">
        <title>Orb-weaving spider Araneus ventricosus genome elucidates the spidroin gene catalogue.</title>
        <authorList>
            <person name="Kono N."/>
            <person name="Nakamura H."/>
            <person name="Ohtoshi R."/>
            <person name="Moran D.A.P."/>
            <person name="Shinohara A."/>
            <person name="Yoshida Y."/>
            <person name="Fujiwara M."/>
            <person name="Mori M."/>
            <person name="Tomita M."/>
            <person name="Arakawa K."/>
        </authorList>
    </citation>
    <scope>NUCLEOTIDE SEQUENCE [LARGE SCALE GENOMIC DNA]</scope>
</reference>
<evidence type="ECO:0000313" key="1">
    <source>
        <dbReference type="EMBL" id="GBM41405.1"/>
    </source>
</evidence>
<dbReference type="EMBL" id="BGPR01000961">
    <property type="protein sequence ID" value="GBM41405.1"/>
    <property type="molecule type" value="Genomic_DNA"/>
</dbReference>
<protein>
    <submittedName>
        <fullName evidence="1">Uncharacterized protein</fullName>
    </submittedName>
</protein>
<comment type="caution">
    <text evidence="1">The sequence shown here is derived from an EMBL/GenBank/DDBJ whole genome shotgun (WGS) entry which is preliminary data.</text>
</comment>
<sequence length="110" mass="12574">MFARYWDEEHETEKERLWLTSIIGKTSRPMCVLGKNYSLQPGWPLEVPSKLSANRSWFPLKVLYEGTFRLVDVTIGGRIGKMAGVQDVNPLTAYPEISCCILRFSQAVYS</sequence>